<dbReference type="GO" id="GO:0046983">
    <property type="term" value="F:protein dimerization activity"/>
    <property type="evidence" value="ECO:0007669"/>
    <property type="project" value="InterPro"/>
</dbReference>
<dbReference type="InterPro" id="IPR012337">
    <property type="entry name" value="RNaseH-like_sf"/>
</dbReference>
<organism evidence="2 3">
    <name type="scientific">Puccinia coronata f. sp. avenae</name>
    <dbReference type="NCBI Taxonomy" id="200324"/>
    <lineage>
        <taxon>Eukaryota</taxon>
        <taxon>Fungi</taxon>
        <taxon>Dikarya</taxon>
        <taxon>Basidiomycota</taxon>
        <taxon>Pucciniomycotina</taxon>
        <taxon>Pucciniomycetes</taxon>
        <taxon>Pucciniales</taxon>
        <taxon>Pucciniaceae</taxon>
        <taxon>Puccinia</taxon>
    </lineage>
</organism>
<keyword evidence="3" id="KW-1185">Reference proteome</keyword>
<protein>
    <recommendedName>
        <fullName evidence="1">HAT C-terminal dimerisation domain-containing protein</fullName>
    </recommendedName>
</protein>
<feature type="domain" description="HAT C-terminal dimerisation" evidence="1">
    <location>
        <begin position="236"/>
        <end position="301"/>
    </location>
</feature>
<sequence>MNLIDNDKIKLEINDVVELSDEDDDVRYTSQLCQETLAKFQLIGRKLNKSPNSKSLFVQICKDMKCSKPHTVKRDDGFCEEVPAPVAGTRVRSDIFNQTDLDLAQDLVDILQTFQDITLQVSTRGGAQISQVVVFIDQITSHLLTVIRVQQELLWDKYFKLAKWESKWIAESIRFTREMWVLHYKPLPQPAASKPSNPHARPQTVVLAGLSGASKAQQGNVGTDPLNIWLAGGLTLDDKGQPVDPLKWWIQQGRAGNTHGGLLQMALDVLSCPAMTVDVMQSFNFGRDYVLARRHQLSDLSLTRGMTVAFYSKSGKIESRVLREWKVKQQAEQKQKQGGKGKTVVIDK</sequence>
<evidence type="ECO:0000313" key="2">
    <source>
        <dbReference type="EMBL" id="PLW04890.1"/>
    </source>
</evidence>
<proteinExistence type="predicted"/>
<comment type="caution">
    <text evidence="2">The sequence shown here is derived from an EMBL/GenBank/DDBJ whole genome shotgun (WGS) entry which is preliminary data.</text>
</comment>
<dbReference type="Pfam" id="PF05699">
    <property type="entry name" value="Dimer_Tnp_hAT"/>
    <property type="match status" value="1"/>
</dbReference>
<dbReference type="InterPro" id="IPR008906">
    <property type="entry name" value="HATC_C_dom"/>
</dbReference>
<evidence type="ECO:0000313" key="3">
    <source>
        <dbReference type="Proteomes" id="UP000235388"/>
    </source>
</evidence>
<name>A0A2N5RV81_9BASI</name>
<dbReference type="AlphaFoldDB" id="A0A2N5RV81"/>
<dbReference type="EMBL" id="PGCJ01001536">
    <property type="protein sequence ID" value="PLW04890.1"/>
    <property type="molecule type" value="Genomic_DNA"/>
</dbReference>
<dbReference type="OrthoDB" id="3359487at2759"/>
<dbReference type="Proteomes" id="UP000235388">
    <property type="component" value="Unassembled WGS sequence"/>
</dbReference>
<gene>
    <name evidence="2" type="ORF">PCANC_27455</name>
</gene>
<reference evidence="2 3" key="1">
    <citation type="submission" date="2017-11" db="EMBL/GenBank/DDBJ databases">
        <title>De novo assembly and phasing of dikaryotic genomes from two isolates of Puccinia coronata f. sp. avenae, the causal agent of oat crown rust.</title>
        <authorList>
            <person name="Miller M.E."/>
            <person name="Zhang Y."/>
            <person name="Omidvar V."/>
            <person name="Sperschneider J."/>
            <person name="Schwessinger B."/>
            <person name="Raley C."/>
            <person name="Palmer J.M."/>
            <person name="Garnica D."/>
            <person name="Upadhyaya N."/>
            <person name="Rathjen J."/>
            <person name="Taylor J.M."/>
            <person name="Park R.F."/>
            <person name="Dodds P.N."/>
            <person name="Hirsch C.D."/>
            <person name="Kianian S.F."/>
            <person name="Figueroa M."/>
        </authorList>
    </citation>
    <scope>NUCLEOTIDE SEQUENCE [LARGE SCALE GENOMIC DNA]</scope>
    <source>
        <strain evidence="2">12NC29</strain>
    </source>
</reference>
<evidence type="ECO:0000259" key="1">
    <source>
        <dbReference type="Pfam" id="PF05699"/>
    </source>
</evidence>
<dbReference type="SUPFAM" id="SSF53098">
    <property type="entry name" value="Ribonuclease H-like"/>
    <property type="match status" value="1"/>
</dbReference>
<accession>A0A2N5RV81</accession>